<dbReference type="Gene3D" id="3.40.50.150">
    <property type="entry name" value="Vaccinia Virus protein VP39"/>
    <property type="match status" value="1"/>
</dbReference>
<name>A0A8H7BNG0_9FUNG</name>
<dbReference type="OrthoDB" id="2013972at2759"/>
<dbReference type="Proteomes" id="UP000605846">
    <property type="component" value="Unassembled WGS sequence"/>
</dbReference>
<dbReference type="AlphaFoldDB" id="A0A8H7BNG0"/>
<dbReference type="PANTHER" id="PTHR43591">
    <property type="entry name" value="METHYLTRANSFERASE"/>
    <property type="match status" value="1"/>
</dbReference>
<feature type="region of interest" description="Disordered" evidence="1">
    <location>
        <begin position="1"/>
        <end position="30"/>
    </location>
</feature>
<comment type="caution">
    <text evidence="3">The sequence shown here is derived from an EMBL/GenBank/DDBJ whole genome shotgun (WGS) entry which is preliminary data.</text>
</comment>
<dbReference type="CDD" id="cd02440">
    <property type="entry name" value="AdoMet_MTases"/>
    <property type="match status" value="1"/>
</dbReference>
<sequence length="317" mass="35810">MGNKLSFHKKRHERSSHASSSNASHESVTTSSQSSSDFIFRNGRKFHGVDSSAYWFPSDDEEIDRLVGQHFALKALFKGNILDIGLPLIPLESNARILDVGCGPGTWIMDIATEYPTSEFIGIDMCDVFPTNIRPPNVTFQVANVLNKLPFPDNSFDFVNIRLFIIALKKEQWPMVFSEIYRVTKPGGCIQSIEACMLDRGNDFVRRAGKEFENAIARLGQDPHVARKLGKLVEQAGFDVLHHEIKDIPLRGSDRLTREFLWDVAMIFKTGEQMLLGPLGLTSEQYPEFLDRLCKECQKLPEAKWAFGLCFGQKPIL</sequence>
<feature type="domain" description="Methyltransferase" evidence="2">
    <location>
        <begin position="97"/>
        <end position="188"/>
    </location>
</feature>
<evidence type="ECO:0000313" key="3">
    <source>
        <dbReference type="EMBL" id="KAF7723404.1"/>
    </source>
</evidence>
<feature type="compositionally biased region" description="Basic residues" evidence="1">
    <location>
        <begin position="1"/>
        <end position="14"/>
    </location>
</feature>
<dbReference type="GO" id="GO:0008168">
    <property type="term" value="F:methyltransferase activity"/>
    <property type="evidence" value="ECO:0007669"/>
    <property type="project" value="TreeGrafter"/>
</dbReference>
<protein>
    <recommendedName>
        <fullName evidence="2">Methyltransferase domain-containing protein</fullName>
    </recommendedName>
</protein>
<dbReference type="InterPro" id="IPR041698">
    <property type="entry name" value="Methyltransf_25"/>
</dbReference>
<keyword evidence="4" id="KW-1185">Reference proteome</keyword>
<gene>
    <name evidence="3" type="ORF">EC973_002048</name>
</gene>
<dbReference type="InterPro" id="IPR029063">
    <property type="entry name" value="SAM-dependent_MTases_sf"/>
</dbReference>
<proteinExistence type="predicted"/>
<evidence type="ECO:0000313" key="4">
    <source>
        <dbReference type="Proteomes" id="UP000605846"/>
    </source>
</evidence>
<evidence type="ECO:0000256" key="1">
    <source>
        <dbReference type="SAM" id="MobiDB-lite"/>
    </source>
</evidence>
<evidence type="ECO:0000259" key="2">
    <source>
        <dbReference type="Pfam" id="PF13649"/>
    </source>
</evidence>
<reference evidence="3" key="1">
    <citation type="submission" date="2020-01" db="EMBL/GenBank/DDBJ databases">
        <title>Genome Sequencing of Three Apophysomyces-Like Fungal Strains Confirms a Novel Fungal Genus in the Mucoromycota with divergent Burkholderia-like Endosymbiotic Bacteria.</title>
        <authorList>
            <person name="Stajich J.E."/>
            <person name="Macias A.M."/>
            <person name="Carter-House D."/>
            <person name="Lovett B."/>
            <person name="Kasson L.R."/>
            <person name="Berry K."/>
            <person name="Grigoriev I."/>
            <person name="Chang Y."/>
            <person name="Spatafora J."/>
            <person name="Kasson M.T."/>
        </authorList>
    </citation>
    <scope>NUCLEOTIDE SEQUENCE</scope>
    <source>
        <strain evidence="3">NRRL A-21654</strain>
    </source>
</reference>
<feature type="compositionally biased region" description="Low complexity" evidence="1">
    <location>
        <begin position="17"/>
        <end position="30"/>
    </location>
</feature>
<dbReference type="SUPFAM" id="SSF53335">
    <property type="entry name" value="S-adenosyl-L-methionine-dependent methyltransferases"/>
    <property type="match status" value="1"/>
</dbReference>
<accession>A0A8H7BNG0</accession>
<organism evidence="3 4">
    <name type="scientific">Apophysomyces ossiformis</name>
    <dbReference type="NCBI Taxonomy" id="679940"/>
    <lineage>
        <taxon>Eukaryota</taxon>
        <taxon>Fungi</taxon>
        <taxon>Fungi incertae sedis</taxon>
        <taxon>Mucoromycota</taxon>
        <taxon>Mucoromycotina</taxon>
        <taxon>Mucoromycetes</taxon>
        <taxon>Mucorales</taxon>
        <taxon>Mucorineae</taxon>
        <taxon>Mucoraceae</taxon>
        <taxon>Apophysomyces</taxon>
    </lineage>
</organism>
<dbReference type="Pfam" id="PF13649">
    <property type="entry name" value="Methyltransf_25"/>
    <property type="match status" value="1"/>
</dbReference>
<dbReference type="PANTHER" id="PTHR43591:SF24">
    <property type="entry name" value="2-METHOXY-6-POLYPRENYL-1,4-BENZOQUINOL METHYLASE, MITOCHONDRIAL"/>
    <property type="match status" value="1"/>
</dbReference>
<dbReference type="EMBL" id="JABAYA010000153">
    <property type="protein sequence ID" value="KAF7723404.1"/>
    <property type="molecule type" value="Genomic_DNA"/>
</dbReference>